<dbReference type="AlphaFoldDB" id="W9X529"/>
<dbReference type="InterPro" id="IPR013094">
    <property type="entry name" value="AB_hydrolase_3"/>
</dbReference>
<accession>W9X529</accession>
<evidence type="ECO:0000256" key="1">
    <source>
        <dbReference type="ARBA" id="ARBA00022801"/>
    </source>
</evidence>
<dbReference type="Pfam" id="PF07859">
    <property type="entry name" value="Abhydrolase_3"/>
    <property type="match status" value="1"/>
</dbReference>
<evidence type="ECO:0000259" key="2">
    <source>
        <dbReference type="Pfam" id="PF07859"/>
    </source>
</evidence>
<dbReference type="HOGENOM" id="CLU_042179_3_0_1"/>
<proteinExistence type="predicted"/>
<gene>
    <name evidence="3" type="ORF">A1O5_02009</name>
</gene>
<dbReference type="PANTHER" id="PTHR48081:SF31">
    <property type="entry name" value="STERYL ACETYL HYDROLASE MUG81-RELATED"/>
    <property type="match status" value="1"/>
</dbReference>
<dbReference type="eggNOG" id="ENOG502SJR3">
    <property type="taxonomic scope" value="Eukaryota"/>
</dbReference>
<dbReference type="SUPFAM" id="SSF53474">
    <property type="entry name" value="alpha/beta-Hydrolases"/>
    <property type="match status" value="1"/>
</dbReference>
<organism evidence="3 4">
    <name type="scientific">Cladophialophora psammophila CBS 110553</name>
    <dbReference type="NCBI Taxonomy" id="1182543"/>
    <lineage>
        <taxon>Eukaryota</taxon>
        <taxon>Fungi</taxon>
        <taxon>Dikarya</taxon>
        <taxon>Ascomycota</taxon>
        <taxon>Pezizomycotina</taxon>
        <taxon>Eurotiomycetes</taxon>
        <taxon>Chaetothyriomycetidae</taxon>
        <taxon>Chaetothyriales</taxon>
        <taxon>Herpotrichiellaceae</taxon>
        <taxon>Cladophialophora</taxon>
    </lineage>
</organism>
<dbReference type="Proteomes" id="UP000019471">
    <property type="component" value="Unassembled WGS sequence"/>
</dbReference>
<dbReference type="GeneID" id="19186742"/>
<protein>
    <recommendedName>
        <fullName evidence="2">Alpha/beta hydrolase fold-3 domain-containing protein</fullName>
    </recommendedName>
</protein>
<dbReference type="EMBL" id="AMGX01000002">
    <property type="protein sequence ID" value="EXJ75313.1"/>
    <property type="molecule type" value="Genomic_DNA"/>
</dbReference>
<dbReference type="Gene3D" id="3.40.50.1820">
    <property type="entry name" value="alpha/beta hydrolase"/>
    <property type="match status" value="1"/>
</dbReference>
<dbReference type="InterPro" id="IPR050300">
    <property type="entry name" value="GDXG_lipolytic_enzyme"/>
</dbReference>
<dbReference type="STRING" id="1182543.W9X529"/>
<dbReference type="GO" id="GO:0016787">
    <property type="term" value="F:hydrolase activity"/>
    <property type="evidence" value="ECO:0007669"/>
    <property type="project" value="UniProtKB-KW"/>
</dbReference>
<reference evidence="3 4" key="1">
    <citation type="submission" date="2013-03" db="EMBL/GenBank/DDBJ databases">
        <title>The Genome Sequence of Cladophialophora psammophila CBS 110553.</title>
        <authorList>
            <consortium name="The Broad Institute Genomics Platform"/>
            <person name="Cuomo C."/>
            <person name="de Hoog S."/>
            <person name="Gorbushina A."/>
            <person name="Walker B."/>
            <person name="Young S.K."/>
            <person name="Zeng Q."/>
            <person name="Gargeya S."/>
            <person name="Fitzgerald M."/>
            <person name="Haas B."/>
            <person name="Abouelleil A."/>
            <person name="Allen A.W."/>
            <person name="Alvarado L."/>
            <person name="Arachchi H.M."/>
            <person name="Berlin A.M."/>
            <person name="Chapman S.B."/>
            <person name="Gainer-Dewar J."/>
            <person name="Goldberg J."/>
            <person name="Griggs A."/>
            <person name="Gujja S."/>
            <person name="Hansen M."/>
            <person name="Howarth C."/>
            <person name="Imamovic A."/>
            <person name="Ireland A."/>
            <person name="Larimer J."/>
            <person name="McCowan C."/>
            <person name="Murphy C."/>
            <person name="Pearson M."/>
            <person name="Poon T.W."/>
            <person name="Priest M."/>
            <person name="Roberts A."/>
            <person name="Saif S."/>
            <person name="Shea T."/>
            <person name="Sisk P."/>
            <person name="Sykes S."/>
            <person name="Wortman J."/>
            <person name="Nusbaum C."/>
            <person name="Birren B."/>
        </authorList>
    </citation>
    <scope>NUCLEOTIDE SEQUENCE [LARGE SCALE GENOMIC DNA]</scope>
    <source>
        <strain evidence="3 4">CBS 110553</strain>
    </source>
</reference>
<feature type="domain" description="Alpha/beta hydrolase fold-3" evidence="2">
    <location>
        <begin position="108"/>
        <end position="330"/>
    </location>
</feature>
<dbReference type="InterPro" id="IPR029058">
    <property type="entry name" value="AB_hydrolase_fold"/>
</dbReference>
<dbReference type="RefSeq" id="XP_007740815.1">
    <property type="nucleotide sequence ID" value="XM_007742625.1"/>
</dbReference>
<name>W9X529_9EURO</name>
<sequence length="365" mass="40456">MVPTLVDRVLLAPLLAFVFVRTLLALLNSPFRGVNGAPTAGDHIVTSAFRALFKAATIGQLQLLMPPFASNYERWCKQRKLQPDIVDIPNINIRGFWIGNQQSAKYAMVYFHGGAFVMPGFVGHLNMLFRFVQWSDGELAIFCPSYTLAPDGLYPLQIRECVEAVRYVLSLPGRTVQTTLLGGDSCGGNLVLAVVSHVSGHPHPRSEVVKPLYLSGNFYGVLAIGPWVSSDEARFQSMTEFANRDTVLTSCSHYWIEEYKGQGKGSSDDEYITPEVAPASWWSGAKVSSCLVTVGEHETLRDSILSWADKFVKGVGRDVTRLVVGKKEIHITPVTRPKRAEELEGLGRECQEAAVREWIREKIAK</sequence>
<evidence type="ECO:0000313" key="3">
    <source>
        <dbReference type="EMBL" id="EXJ75313.1"/>
    </source>
</evidence>
<keyword evidence="1" id="KW-0378">Hydrolase</keyword>
<dbReference type="PANTHER" id="PTHR48081">
    <property type="entry name" value="AB HYDROLASE SUPERFAMILY PROTEIN C4A8.06C"/>
    <property type="match status" value="1"/>
</dbReference>
<dbReference type="OrthoDB" id="2152029at2759"/>
<comment type="caution">
    <text evidence="3">The sequence shown here is derived from an EMBL/GenBank/DDBJ whole genome shotgun (WGS) entry which is preliminary data.</text>
</comment>
<evidence type="ECO:0000313" key="4">
    <source>
        <dbReference type="Proteomes" id="UP000019471"/>
    </source>
</evidence>
<keyword evidence="4" id="KW-1185">Reference proteome</keyword>